<sequence length="271" mass="29676">MSGCHVVGQVVSSSNQNNRQDISDDLDNIQYIQYIMQLQRSVVTAEPYQWPHDASFDRSTTALVVIDMQRDFCEEGGYLSSQGYDLSAIRSIIPKIQTLLSTFRQAGMPIFHTREGHRADLSDLSSRESFRSRNNPSGLGIGDQGPLGRLLVRGEPGHDIVNELYPLPGEPIIDKPGKGAYANTDFDLLLRVKGIKHLVLCGVTTDVCVHTTMREANDRGYDCLLVENCCAASEERLHDAAIEMVRTEGGVFGATAKSEDLLSAVCGSLAS</sequence>
<dbReference type="PANTHER" id="PTHR43540">
    <property type="entry name" value="PEROXYUREIDOACRYLATE/UREIDOACRYLATE AMIDOHYDROLASE-RELATED"/>
    <property type="match status" value="1"/>
</dbReference>
<dbReference type="Pfam" id="PF00857">
    <property type="entry name" value="Isochorismatase"/>
    <property type="match status" value="1"/>
</dbReference>
<proteinExistence type="inferred from homology"/>
<dbReference type="EMBL" id="QWIN01000980">
    <property type="protein sequence ID" value="RMY45064.1"/>
    <property type="molecule type" value="Genomic_DNA"/>
</dbReference>
<evidence type="ECO:0000256" key="2">
    <source>
        <dbReference type="ARBA" id="ARBA00022801"/>
    </source>
</evidence>
<dbReference type="InterPro" id="IPR050272">
    <property type="entry name" value="Isochorismatase-like_hydrls"/>
</dbReference>
<comment type="similarity">
    <text evidence="1">Belongs to the isochorismatase family.</text>
</comment>
<dbReference type="CDD" id="cd00431">
    <property type="entry name" value="cysteine_hydrolases"/>
    <property type="match status" value="1"/>
</dbReference>
<accession>A0A3M7BZB8</accession>
<gene>
    <name evidence="4" type="ORF">D0865_10149</name>
</gene>
<dbReference type="AlphaFoldDB" id="A0A3M7BZB8"/>
<dbReference type="GO" id="GO:0016787">
    <property type="term" value="F:hydrolase activity"/>
    <property type="evidence" value="ECO:0007669"/>
    <property type="project" value="UniProtKB-KW"/>
</dbReference>
<dbReference type="Proteomes" id="UP000270230">
    <property type="component" value="Unassembled WGS sequence"/>
</dbReference>
<keyword evidence="2" id="KW-0378">Hydrolase</keyword>
<protein>
    <recommendedName>
        <fullName evidence="3">Isochorismatase-like domain-containing protein</fullName>
    </recommendedName>
</protein>
<dbReference type="InterPro" id="IPR000868">
    <property type="entry name" value="Isochorismatase-like_dom"/>
</dbReference>
<evidence type="ECO:0000313" key="5">
    <source>
        <dbReference type="Proteomes" id="UP000270230"/>
    </source>
</evidence>
<dbReference type="Gene3D" id="3.40.50.850">
    <property type="entry name" value="Isochorismatase-like"/>
    <property type="match status" value="1"/>
</dbReference>
<evidence type="ECO:0000259" key="3">
    <source>
        <dbReference type="Pfam" id="PF00857"/>
    </source>
</evidence>
<comment type="caution">
    <text evidence="4">The sequence shown here is derived from an EMBL/GenBank/DDBJ whole genome shotgun (WGS) entry which is preliminary data.</text>
</comment>
<dbReference type="VEuPathDB" id="FungiDB:BTJ68_08488"/>
<dbReference type="SUPFAM" id="SSF52499">
    <property type="entry name" value="Isochorismatase-like hydrolases"/>
    <property type="match status" value="1"/>
</dbReference>
<dbReference type="InterPro" id="IPR036380">
    <property type="entry name" value="Isochorismatase-like_sf"/>
</dbReference>
<name>A0A3M7BZB8_HORWE</name>
<reference evidence="4 5" key="1">
    <citation type="journal article" date="2018" name="BMC Genomics">
        <title>Genomic evidence for intraspecific hybridization in a clonal and extremely halotolerant yeast.</title>
        <authorList>
            <person name="Gostincar C."/>
            <person name="Stajich J.E."/>
            <person name="Zupancic J."/>
            <person name="Zalar P."/>
            <person name="Gunde-Cimerman N."/>
        </authorList>
    </citation>
    <scope>NUCLEOTIDE SEQUENCE [LARGE SCALE GENOMIC DNA]</scope>
    <source>
        <strain evidence="4 5">EXF-151</strain>
    </source>
</reference>
<evidence type="ECO:0000313" key="4">
    <source>
        <dbReference type="EMBL" id="RMY45064.1"/>
    </source>
</evidence>
<feature type="domain" description="Isochorismatase-like" evidence="3">
    <location>
        <begin position="61"/>
        <end position="253"/>
    </location>
</feature>
<organism evidence="4 5">
    <name type="scientific">Hortaea werneckii</name>
    <name type="common">Black yeast</name>
    <name type="synonym">Cladosporium werneckii</name>
    <dbReference type="NCBI Taxonomy" id="91943"/>
    <lineage>
        <taxon>Eukaryota</taxon>
        <taxon>Fungi</taxon>
        <taxon>Dikarya</taxon>
        <taxon>Ascomycota</taxon>
        <taxon>Pezizomycotina</taxon>
        <taxon>Dothideomycetes</taxon>
        <taxon>Dothideomycetidae</taxon>
        <taxon>Mycosphaerellales</taxon>
        <taxon>Teratosphaeriaceae</taxon>
        <taxon>Hortaea</taxon>
    </lineage>
</organism>
<dbReference type="OrthoDB" id="167809at2759"/>
<dbReference type="PANTHER" id="PTHR43540:SF9">
    <property type="entry name" value="FAMILY HYDROLASE, PUTATIVE (AFU_ORTHOLOGUE AFUA_2G08700)-RELATED"/>
    <property type="match status" value="1"/>
</dbReference>
<evidence type="ECO:0000256" key="1">
    <source>
        <dbReference type="ARBA" id="ARBA00006336"/>
    </source>
</evidence>